<dbReference type="InterPro" id="IPR038377">
    <property type="entry name" value="Na/Glc_symporter_sf"/>
</dbReference>
<organism evidence="12">
    <name type="scientific">Amblyomma maculatum</name>
    <name type="common">Gulf Coast tick</name>
    <dbReference type="NCBI Taxonomy" id="34609"/>
    <lineage>
        <taxon>Eukaryota</taxon>
        <taxon>Metazoa</taxon>
        <taxon>Ecdysozoa</taxon>
        <taxon>Arthropoda</taxon>
        <taxon>Chelicerata</taxon>
        <taxon>Arachnida</taxon>
        <taxon>Acari</taxon>
        <taxon>Parasitiformes</taxon>
        <taxon>Ixodida</taxon>
        <taxon>Ixodoidea</taxon>
        <taxon>Ixodidae</taxon>
        <taxon>Amblyomminae</taxon>
        <taxon>Amblyomma</taxon>
    </lineage>
</organism>
<evidence type="ECO:0000256" key="1">
    <source>
        <dbReference type="ARBA" id="ARBA00004651"/>
    </source>
</evidence>
<dbReference type="GO" id="GO:0005886">
    <property type="term" value="C:plasma membrane"/>
    <property type="evidence" value="ECO:0007669"/>
    <property type="project" value="UniProtKB-SubCell"/>
</dbReference>
<keyword evidence="6 11" id="KW-1133">Transmembrane helix</keyword>
<dbReference type="PROSITE" id="PS50283">
    <property type="entry name" value="NA_SOLUT_SYMP_3"/>
    <property type="match status" value="1"/>
</dbReference>
<dbReference type="GO" id="GO:0006814">
    <property type="term" value="P:sodium ion transport"/>
    <property type="evidence" value="ECO:0007669"/>
    <property type="project" value="UniProtKB-KW"/>
</dbReference>
<reference evidence="12" key="1">
    <citation type="journal article" date="2011" name="PLoS ONE">
        <title>A deep insight into the sialotranscriptome of the gulf coast tick, Amblyomma maculatum.</title>
        <authorList>
            <person name="Karim S."/>
            <person name="Singh P."/>
            <person name="Ribeiro J.M."/>
        </authorList>
    </citation>
    <scope>NUCLEOTIDE SEQUENCE</scope>
    <source>
        <tissue evidence="12">Salivary gland</tissue>
    </source>
</reference>
<evidence type="ECO:0000256" key="5">
    <source>
        <dbReference type="ARBA" id="ARBA00022692"/>
    </source>
</evidence>
<sequence>RCLASRTLASARRTTYIGALLLNVTTLFLLVMTFALVLWFRGCDPLLAGAVKSYDQILPFYVKTYLVTFPGFTGLFLAAVVTAATSTISSAINTQTAVVYVDILSPRINSLNSCIGHVTRGLGIHHGEFSNNRSLYRPFAARCRLSLRPLQGASWSLYNFITKAVHCWLFQGAGISTLLMFALQLILMGLRIRDGVTSPLMPVSLEYCQENITYLQRFPNATSLNSSKRVQHNGGFAHFSPLWNCLISTFGTVVLGIVISFATGELKKPRASVKHLSKPLIELWRRLGVIEAEKNRSRCCPTGSAGGCGAVMERGPFGTKSNSLITKE</sequence>
<feature type="transmembrane region" description="Helical" evidence="11">
    <location>
        <begin position="20"/>
        <end position="40"/>
    </location>
</feature>
<evidence type="ECO:0000256" key="4">
    <source>
        <dbReference type="ARBA" id="ARBA00022475"/>
    </source>
</evidence>
<dbReference type="InterPro" id="IPR001734">
    <property type="entry name" value="Na/solute_symporter"/>
</dbReference>
<evidence type="ECO:0000256" key="2">
    <source>
        <dbReference type="ARBA" id="ARBA00006434"/>
    </source>
</evidence>
<name>G3MJ03_AMBMU</name>
<keyword evidence="4" id="KW-1003">Cell membrane</keyword>
<dbReference type="PANTHER" id="PTHR42985:SF40">
    <property type="entry name" value="LD47995P-RELATED"/>
    <property type="match status" value="1"/>
</dbReference>
<keyword evidence="5 11" id="KW-0812">Transmembrane</keyword>
<evidence type="ECO:0000256" key="11">
    <source>
        <dbReference type="SAM" id="Phobius"/>
    </source>
</evidence>
<keyword evidence="9 11" id="KW-0472">Membrane</keyword>
<feature type="transmembrane region" description="Helical" evidence="11">
    <location>
        <begin position="168"/>
        <end position="192"/>
    </location>
</feature>
<keyword evidence="3" id="KW-0813">Transport</keyword>
<evidence type="ECO:0000256" key="6">
    <source>
        <dbReference type="ARBA" id="ARBA00022989"/>
    </source>
</evidence>
<feature type="transmembrane region" description="Helical" evidence="11">
    <location>
        <begin position="60"/>
        <end position="84"/>
    </location>
</feature>
<dbReference type="InterPro" id="IPR051163">
    <property type="entry name" value="Sodium:Solute_Symporter_SSF"/>
</dbReference>
<protein>
    <submittedName>
        <fullName evidence="12">Uncharacterized protein</fullName>
    </submittedName>
</protein>
<evidence type="ECO:0000256" key="10">
    <source>
        <dbReference type="ARBA" id="ARBA00023201"/>
    </source>
</evidence>
<evidence type="ECO:0000256" key="3">
    <source>
        <dbReference type="ARBA" id="ARBA00022448"/>
    </source>
</evidence>
<keyword evidence="7" id="KW-0915">Sodium</keyword>
<dbReference type="GO" id="GO:0015293">
    <property type="term" value="F:symporter activity"/>
    <property type="evidence" value="ECO:0007669"/>
    <property type="project" value="TreeGrafter"/>
</dbReference>
<feature type="transmembrane region" description="Helical" evidence="11">
    <location>
        <begin position="241"/>
        <end position="262"/>
    </location>
</feature>
<evidence type="ECO:0000256" key="9">
    <source>
        <dbReference type="ARBA" id="ARBA00023136"/>
    </source>
</evidence>
<feature type="non-terminal residue" evidence="12">
    <location>
        <position position="1"/>
    </location>
</feature>
<comment type="subcellular location">
    <subcellularLocation>
        <location evidence="1">Cell membrane</location>
        <topology evidence="1">Multi-pass membrane protein</topology>
    </subcellularLocation>
</comment>
<keyword evidence="8" id="KW-0406">Ion transport</keyword>
<comment type="similarity">
    <text evidence="2">Belongs to the sodium:solute symporter (SSF) (TC 2.A.21) family.</text>
</comment>
<dbReference type="Gene3D" id="1.20.1730.10">
    <property type="entry name" value="Sodium/glucose cotransporter"/>
    <property type="match status" value="1"/>
</dbReference>
<dbReference type="EMBL" id="JO841854">
    <property type="protein sequence ID" value="AEO33471.1"/>
    <property type="molecule type" value="mRNA"/>
</dbReference>
<dbReference type="PANTHER" id="PTHR42985">
    <property type="entry name" value="SODIUM-COUPLED MONOCARBOXYLATE TRANSPORTER"/>
    <property type="match status" value="1"/>
</dbReference>
<accession>G3MJ03</accession>
<evidence type="ECO:0000256" key="8">
    <source>
        <dbReference type="ARBA" id="ARBA00023065"/>
    </source>
</evidence>
<proteinExistence type="evidence at transcript level"/>
<evidence type="ECO:0000313" key="12">
    <source>
        <dbReference type="EMBL" id="AEO33471.1"/>
    </source>
</evidence>
<keyword evidence="10" id="KW-0739">Sodium transport</keyword>
<evidence type="ECO:0000256" key="7">
    <source>
        <dbReference type="ARBA" id="ARBA00023053"/>
    </source>
</evidence>
<dbReference type="AlphaFoldDB" id="G3MJ03"/>